<feature type="transmembrane region" description="Helical" evidence="13">
    <location>
        <begin position="340"/>
        <end position="360"/>
    </location>
</feature>
<keyword evidence="8 13" id="KW-1133">Transmembrane helix</keyword>
<organism evidence="14 15">
    <name type="scientific">Photobacterium marinum</name>
    <dbReference type="NCBI Taxonomy" id="1056511"/>
    <lineage>
        <taxon>Bacteria</taxon>
        <taxon>Pseudomonadati</taxon>
        <taxon>Pseudomonadota</taxon>
        <taxon>Gammaproteobacteria</taxon>
        <taxon>Vibrionales</taxon>
        <taxon>Vibrionaceae</taxon>
        <taxon>Photobacterium</taxon>
    </lineage>
</organism>
<evidence type="ECO:0000256" key="6">
    <source>
        <dbReference type="ARBA" id="ARBA00022596"/>
    </source>
</evidence>
<dbReference type="GO" id="GO:0006824">
    <property type="term" value="P:cobalt ion transport"/>
    <property type="evidence" value="ECO:0007669"/>
    <property type="project" value="UniProtKB-KW"/>
</dbReference>
<proteinExistence type="inferred from homology"/>
<dbReference type="Proteomes" id="UP000011134">
    <property type="component" value="Unassembled WGS sequence"/>
</dbReference>
<keyword evidence="15" id="KW-1185">Reference proteome</keyword>
<dbReference type="InterPro" id="IPR011541">
    <property type="entry name" value="Ni/Co_transpt_high_affinity"/>
</dbReference>
<dbReference type="InterPro" id="IPR051224">
    <property type="entry name" value="NiCoT_RcnA"/>
</dbReference>
<feature type="transmembrane region" description="Helical" evidence="13">
    <location>
        <begin position="74"/>
        <end position="94"/>
    </location>
</feature>
<keyword evidence="4 13" id="KW-0813">Transport</keyword>
<evidence type="ECO:0000256" key="1">
    <source>
        <dbReference type="ARBA" id="ARBA00002510"/>
    </source>
</evidence>
<dbReference type="GO" id="GO:0005886">
    <property type="term" value="C:plasma membrane"/>
    <property type="evidence" value="ECO:0007669"/>
    <property type="project" value="UniProtKB-SubCell"/>
</dbReference>
<comment type="caution">
    <text evidence="14">The sequence shown here is derived from an EMBL/GenBank/DDBJ whole genome shotgun (WGS) entry which is preliminary data.</text>
</comment>
<dbReference type="GO" id="GO:0015099">
    <property type="term" value="F:nickel cation transmembrane transporter activity"/>
    <property type="evidence" value="ECO:0007669"/>
    <property type="project" value="UniProtKB-UniRule"/>
</dbReference>
<protein>
    <recommendedName>
        <fullName evidence="13">Nickel/cobalt efflux system</fullName>
    </recommendedName>
</protein>
<evidence type="ECO:0000256" key="10">
    <source>
        <dbReference type="ARBA" id="ARBA00023112"/>
    </source>
</evidence>
<dbReference type="Pfam" id="PF03824">
    <property type="entry name" value="NicO"/>
    <property type="match status" value="1"/>
</dbReference>
<dbReference type="GO" id="GO:0032025">
    <property type="term" value="P:response to cobalt ion"/>
    <property type="evidence" value="ECO:0007669"/>
    <property type="project" value="TreeGrafter"/>
</dbReference>
<accession>L8JFD7</accession>
<dbReference type="PATRIC" id="fig|1056511.3.peg.1496"/>
<dbReference type="GO" id="GO:0010045">
    <property type="term" value="P:response to nickel cation"/>
    <property type="evidence" value="ECO:0007669"/>
    <property type="project" value="TreeGrafter"/>
</dbReference>
<reference evidence="14 15" key="1">
    <citation type="submission" date="2012-12" db="EMBL/GenBank/DDBJ databases">
        <title>Genome Assembly of Photobacterium sp. AK15.</title>
        <authorList>
            <person name="Khatri I."/>
            <person name="Vaidya B."/>
            <person name="Srinivas T.N.R."/>
            <person name="Subramanian S."/>
            <person name="Pinnaka A."/>
        </authorList>
    </citation>
    <scope>NUCLEOTIDE SEQUENCE [LARGE SCALE GENOMIC DNA]</scope>
    <source>
        <strain evidence="14 15">AK15</strain>
    </source>
</reference>
<evidence type="ECO:0000256" key="2">
    <source>
        <dbReference type="ARBA" id="ARBA00004651"/>
    </source>
</evidence>
<keyword evidence="6" id="KW-0533">Nickel</keyword>
<comment type="similarity">
    <text evidence="13">Belongs to the NiCoT transporter (TC 2.A.52) family.</text>
</comment>
<keyword evidence="5" id="KW-1003">Cell membrane</keyword>
<evidence type="ECO:0000256" key="13">
    <source>
        <dbReference type="RuleBase" id="RU362101"/>
    </source>
</evidence>
<keyword evidence="7 13" id="KW-0812">Transmembrane</keyword>
<keyword evidence="12" id="KW-0170">Cobalt</keyword>
<evidence type="ECO:0000256" key="9">
    <source>
        <dbReference type="ARBA" id="ARBA00023065"/>
    </source>
</evidence>
<evidence type="ECO:0000313" key="15">
    <source>
        <dbReference type="Proteomes" id="UP000011134"/>
    </source>
</evidence>
<feature type="transmembrane region" description="Helical" evidence="13">
    <location>
        <begin position="287"/>
        <end position="313"/>
    </location>
</feature>
<comment type="subcellular location">
    <subcellularLocation>
        <location evidence="2 13">Cell membrane</location>
        <topology evidence="2 13">Multi-pass membrane protein</topology>
    </subcellularLocation>
</comment>
<keyword evidence="3" id="KW-0171">Cobalt transport</keyword>
<evidence type="ECO:0000313" key="14">
    <source>
        <dbReference type="EMBL" id="ELR66958.1"/>
    </source>
</evidence>
<dbReference type="EMBL" id="AMZO01000006">
    <property type="protein sequence ID" value="ELR66958.1"/>
    <property type="molecule type" value="Genomic_DNA"/>
</dbReference>
<evidence type="ECO:0000256" key="12">
    <source>
        <dbReference type="ARBA" id="ARBA00023285"/>
    </source>
</evidence>
<keyword evidence="11 13" id="KW-0472">Membrane</keyword>
<keyword evidence="9" id="KW-0406">Ion transport</keyword>
<evidence type="ECO:0000256" key="5">
    <source>
        <dbReference type="ARBA" id="ARBA00022475"/>
    </source>
</evidence>
<evidence type="ECO:0000256" key="8">
    <source>
        <dbReference type="ARBA" id="ARBA00022989"/>
    </source>
</evidence>
<evidence type="ECO:0000256" key="7">
    <source>
        <dbReference type="ARBA" id="ARBA00022692"/>
    </source>
</evidence>
<feature type="transmembrane region" description="Helical" evidence="13">
    <location>
        <begin position="154"/>
        <end position="176"/>
    </location>
</feature>
<comment type="function">
    <text evidence="1">Efflux system for nickel and cobalt.</text>
</comment>
<sequence>MNQPFSQSECNEMVRRRAHRGRWCIAAIVSSALAIGLYQLWLLWPSLVVASIQWQREVNAQLADLLYDAKANPLIAGGYLAGFSFLYGMLHSLGPGHGKVIVTTYLATHPTKVKASLMLTVISALCQALVAIVLVSVLVWGFSASMRAVNQKAMIFVSLSFALVAVLGALICWKAIKHIYYSMRHSKLQVMALTPLSAQSPDETGQLALKSAAHSSAQPFAGKPSLAQNHHHHYEGCGCGHQHVADAEAINRASTWREYVGIVATIGIRPCTGAIMVLLFANMVGMYWMGVISAVVMAAGTALTTSLIAMMTLTGKHLVKRYLMAGNNNSSKAGWKLTGYYLQFFGGILLMIIGLLLMGGQDYGISPVFSV</sequence>
<evidence type="ECO:0000256" key="3">
    <source>
        <dbReference type="ARBA" id="ARBA00022426"/>
    </source>
</evidence>
<dbReference type="AlphaFoldDB" id="L8JFD7"/>
<evidence type="ECO:0000256" key="4">
    <source>
        <dbReference type="ARBA" id="ARBA00022448"/>
    </source>
</evidence>
<feature type="transmembrane region" description="Helical" evidence="13">
    <location>
        <begin position="115"/>
        <end position="142"/>
    </location>
</feature>
<name>L8JFD7_9GAMM</name>
<feature type="transmembrane region" description="Helical" evidence="13">
    <location>
        <begin position="23"/>
        <end position="44"/>
    </location>
</feature>
<dbReference type="PANTHER" id="PTHR40659">
    <property type="entry name" value="NICKEL/COBALT EFFLUX SYSTEM RCNA"/>
    <property type="match status" value="1"/>
</dbReference>
<gene>
    <name evidence="14" type="ORF">C942_04662</name>
</gene>
<evidence type="ECO:0000256" key="11">
    <source>
        <dbReference type="ARBA" id="ARBA00023136"/>
    </source>
</evidence>
<keyword evidence="10" id="KW-0921">Nickel transport</keyword>
<feature type="transmembrane region" description="Helical" evidence="13">
    <location>
        <begin position="259"/>
        <end position="281"/>
    </location>
</feature>
<dbReference type="PANTHER" id="PTHR40659:SF1">
    <property type="entry name" value="NICKEL_COBALT EFFLUX SYSTEM RCNA"/>
    <property type="match status" value="1"/>
</dbReference>
<dbReference type="GO" id="GO:0046583">
    <property type="term" value="F:monoatomic cation efflux transmembrane transporter activity"/>
    <property type="evidence" value="ECO:0007669"/>
    <property type="project" value="TreeGrafter"/>
</dbReference>